<dbReference type="Gene3D" id="1.10.12.10">
    <property type="entry name" value="Lyase 2-enoyl-coa Hydratase, Chain A, domain 2"/>
    <property type="match status" value="1"/>
</dbReference>
<dbReference type="GO" id="GO:0008300">
    <property type="term" value="P:isoprenoid catabolic process"/>
    <property type="evidence" value="ECO:0007669"/>
    <property type="project" value="TreeGrafter"/>
</dbReference>
<dbReference type="InterPro" id="IPR001753">
    <property type="entry name" value="Enoyl-CoA_hydra/iso"/>
</dbReference>
<dbReference type="CDD" id="cd06558">
    <property type="entry name" value="crotonase-like"/>
    <property type="match status" value="1"/>
</dbReference>
<dbReference type="PANTHER" id="PTHR42964">
    <property type="entry name" value="ENOYL-COA HYDRATASE"/>
    <property type="match status" value="1"/>
</dbReference>
<evidence type="ECO:0000313" key="2">
    <source>
        <dbReference type="EMBL" id="PJK30811.1"/>
    </source>
</evidence>
<dbReference type="RefSeq" id="WP_109794283.1">
    <property type="nucleotide sequence ID" value="NZ_PHIG01000018.1"/>
</dbReference>
<comment type="caution">
    <text evidence="2">The sequence shown here is derived from an EMBL/GenBank/DDBJ whole genome shotgun (WGS) entry which is preliminary data.</text>
</comment>
<dbReference type="InterPro" id="IPR029045">
    <property type="entry name" value="ClpP/crotonase-like_dom_sf"/>
</dbReference>
<gene>
    <name evidence="2" type="ORF">CVT23_05440</name>
</gene>
<accession>A0A2M9G528</accession>
<dbReference type="AlphaFoldDB" id="A0A2M9G528"/>
<dbReference type="OrthoDB" id="9795613at2"/>
<reference evidence="2 3" key="1">
    <citation type="submission" date="2017-11" db="EMBL/GenBank/DDBJ databases">
        <title>Draft genome sequence of Rhizobiales bacterium SY3-13.</title>
        <authorList>
            <person name="Sun C."/>
        </authorList>
    </citation>
    <scope>NUCLEOTIDE SEQUENCE [LARGE SCALE GENOMIC DNA]</scope>
    <source>
        <strain evidence="2 3">SY3-13</strain>
    </source>
</reference>
<dbReference type="Pfam" id="PF00378">
    <property type="entry name" value="ECH_1"/>
    <property type="match status" value="1"/>
</dbReference>
<keyword evidence="3" id="KW-1185">Reference proteome</keyword>
<dbReference type="Proteomes" id="UP000229498">
    <property type="component" value="Unassembled WGS sequence"/>
</dbReference>
<name>A0A2M9G528_9PROT</name>
<dbReference type="EMBL" id="PHIG01000018">
    <property type="protein sequence ID" value="PJK30811.1"/>
    <property type="molecule type" value="Genomic_DNA"/>
</dbReference>
<protein>
    <submittedName>
        <fullName evidence="2">Enoyl-CoA hydratase</fullName>
    </submittedName>
</protein>
<evidence type="ECO:0000313" key="3">
    <source>
        <dbReference type="Proteomes" id="UP000229498"/>
    </source>
</evidence>
<sequence length="269" mass="28558">MSGLPETTMLLLNRDGSRLDLTLNNPERRNALSGEMVDELHQVLDAIAPDRSIRTVVMRGAGGMFCAGGDIKGFKAGFQADADPKAIAASNRTFGDFLIKLNNLPQVVVMLVEGAAMGGGLGLVCVSDVAIATAETRFSMTETSLGIPPAQIAPFVAERLGVTQARRLMLTGARFKGGTAAELGLVHFCEADTAALEARLDEVLGEIDRCAPGANAATKDIVLTSRREPLAATLDMAADHFAACMLSDEGREGVGAFLEKRKARWIERQ</sequence>
<dbReference type="SUPFAM" id="SSF52096">
    <property type="entry name" value="ClpP/crotonase"/>
    <property type="match status" value="1"/>
</dbReference>
<evidence type="ECO:0000256" key="1">
    <source>
        <dbReference type="ARBA" id="ARBA00005254"/>
    </source>
</evidence>
<dbReference type="PANTHER" id="PTHR42964:SF1">
    <property type="entry name" value="POLYKETIDE BIOSYNTHESIS ENOYL-COA HYDRATASE PKSH-RELATED"/>
    <property type="match status" value="1"/>
</dbReference>
<organism evidence="2 3">
    <name type="scientific">Minwuia thermotolerans</name>
    <dbReference type="NCBI Taxonomy" id="2056226"/>
    <lineage>
        <taxon>Bacteria</taxon>
        <taxon>Pseudomonadati</taxon>
        <taxon>Pseudomonadota</taxon>
        <taxon>Alphaproteobacteria</taxon>
        <taxon>Minwuiales</taxon>
        <taxon>Minwuiaceae</taxon>
        <taxon>Minwuia</taxon>
    </lineage>
</organism>
<dbReference type="Gene3D" id="3.90.226.10">
    <property type="entry name" value="2-enoyl-CoA Hydratase, Chain A, domain 1"/>
    <property type="match status" value="1"/>
</dbReference>
<dbReference type="GO" id="GO:0003824">
    <property type="term" value="F:catalytic activity"/>
    <property type="evidence" value="ECO:0007669"/>
    <property type="project" value="UniProtKB-ARBA"/>
</dbReference>
<comment type="similarity">
    <text evidence="1">Belongs to the enoyl-CoA hydratase/isomerase family.</text>
</comment>
<dbReference type="InterPro" id="IPR014748">
    <property type="entry name" value="Enoyl-CoA_hydra_C"/>
</dbReference>
<dbReference type="InterPro" id="IPR051683">
    <property type="entry name" value="Enoyl-CoA_Hydratase/Isomerase"/>
</dbReference>
<proteinExistence type="inferred from homology"/>